<sequence length="1307" mass="144600">MAATAIFQISNPHTHTTRELPPSPPDSPIKQVPFEADSELGRPLESLSQDIKPLSPLYTSNALTPLDSPVTSSPATPLSTSLDTSSRLYNGNGQNVGPKDPLSVEKNPIASHSQISLSSSIHSKTILEGPSLEPYPTTKKLKIDSTMTNHLSPPISPIKDDHSSSPTRTRVSDTEEQAGPSVLTPSTSHSSPISPQSDGATARICKVKEKVGLARQGRKMRGARLEDFQLVRVLGRGCAGRVLLVKHAKTSSIYAMKAISKRSVFTHGELHHTLAELSILRRFAEHEPDNGFVSKLHFAFTDRENFYLVLDFYPGGDLATQLEIHGTLGHMRTRFYAVDIVQGLQDLHRHGIIMRDLKPENVLLDARGHAVLADFGLAKEFGYRGKPMPVSVAQYPGEKVLPPWAGMGLGSERLGKKGEKKIVVDRAYSFVGTSDYLAPEVIIGKGYTYAADWWPLGCMMVECMIGRVPFRKKDEEPVSTLWERILHDPWYLIFEDPKLGGLNPTEWGMCDAMIDILLQKDPERRLTEPNIQSHDYFGGIDWEVVRRGDYTDPYGLQLHPELEDNTRYFPKLCLEEVPSVNMEGFDSRFVPEDQRTPLNDNLVYYKAEAEHHLELAGFAWSRDEFERELQEAEEREEEMSEEKENVDIETSVFDSDPISLHQPEDLQTLAMVEVEHAIVEEDNDLGLDLTPGDYSDLLEEIPAPPLDSPQQPAKMIIQHRQPIIPLPTIEEPSPPPSPFSHKTDTLRPEPYTHDHVAPPVSPVASLHRPGPASPIRITTRIPASPRSHLGPLPSVLPSAGLSVSDMISIPSSPGLVSPGHMILRRHAMLPSEDTLNIPGARLSVELHGTLTTLGDEEWEQLDSEGIDSAPNGHNISSHTGTSFFRSKGLGVLRPKPSALKTSNLRRQTKPSDSTNSSSSRSPQKQNQQVLPIFPLTGAGMFGGKIVGMESTRKALERLKFPKLKRTPTGSISASASPSPPKVIRQVSTPAEMGRGREVSSPQSGQRKGVRQKLDLGSGQSELVRQESGVSETEDEDGVLSEETEMDDREYISSVSSPKGRRAVEGDEEAKRGRGKDKKDEEVDRRGEEDDEEEERGTIRGRNMISPLGKGKVGNRNKRPQQLRRHTESFMNLFSGGQKKKKEGRGVGSVSAGASVAGSKDSLGEGSSDTSEERGDLDGINKNKMESRDILERDPTHLEQPIDSGSNRKLNQDHVVVDSESKRVAQKHVTDPESKRNPVPNHDDNSIHQSGMDEQNELNKENNGRIFDEERDRTGEEIFDKEEGKLSLEDYGSIILELDRRMSENGSL</sequence>
<evidence type="ECO:0000313" key="13">
    <source>
        <dbReference type="Proteomes" id="UP000289152"/>
    </source>
</evidence>
<feature type="compositionally biased region" description="Low complexity" evidence="10">
    <location>
        <begin position="185"/>
        <end position="197"/>
    </location>
</feature>
<evidence type="ECO:0000313" key="12">
    <source>
        <dbReference type="EMBL" id="RXK37334.1"/>
    </source>
</evidence>
<dbReference type="PANTHER" id="PTHR24356:SF390">
    <property type="entry name" value="PROTEIN KINASE C, BRAIN ISOZYME-RELATED"/>
    <property type="match status" value="1"/>
</dbReference>
<comment type="catalytic activity">
    <reaction evidence="7">
        <text>L-threonyl-[protein] + ATP = O-phospho-L-threonyl-[protein] + ADP + H(+)</text>
        <dbReference type="Rhea" id="RHEA:46608"/>
        <dbReference type="Rhea" id="RHEA-COMP:11060"/>
        <dbReference type="Rhea" id="RHEA-COMP:11605"/>
        <dbReference type="ChEBI" id="CHEBI:15378"/>
        <dbReference type="ChEBI" id="CHEBI:30013"/>
        <dbReference type="ChEBI" id="CHEBI:30616"/>
        <dbReference type="ChEBI" id="CHEBI:61977"/>
        <dbReference type="ChEBI" id="CHEBI:456216"/>
        <dbReference type="EC" id="2.7.11.1"/>
    </reaction>
</comment>
<dbReference type="Proteomes" id="UP000289152">
    <property type="component" value="Unassembled WGS sequence"/>
</dbReference>
<dbReference type="InterPro" id="IPR045270">
    <property type="entry name" value="STKc_AGC"/>
</dbReference>
<comment type="caution">
    <text evidence="12">The sequence shown here is derived from an EMBL/GenBank/DDBJ whole genome shotgun (WGS) entry which is preliminary data.</text>
</comment>
<keyword evidence="2" id="KW-0723">Serine/threonine-protein kinase</keyword>
<feature type="compositionally biased region" description="Low complexity" evidence="10">
    <location>
        <begin position="68"/>
        <end position="88"/>
    </location>
</feature>
<feature type="compositionally biased region" description="Basic and acidic residues" evidence="10">
    <location>
        <begin position="1209"/>
        <end position="1245"/>
    </location>
</feature>
<feature type="compositionally biased region" description="Basic and acidic residues" evidence="10">
    <location>
        <begin position="1170"/>
        <end position="1196"/>
    </location>
</feature>
<evidence type="ECO:0000256" key="7">
    <source>
        <dbReference type="ARBA" id="ARBA00047899"/>
    </source>
</evidence>
<feature type="compositionally biased region" description="Low complexity" evidence="10">
    <location>
        <begin position="1147"/>
        <end position="1158"/>
    </location>
</feature>
<dbReference type="InterPro" id="IPR011009">
    <property type="entry name" value="Kinase-like_dom_sf"/>
</dbReference>
<dbReference type="PANTHER" id="PTHR24356">
    <property type="entry name" value="SERINE/THREONINE-PROTEIN KINASE"/>
    <property type="match status" value="1"/>
</dbReference>
<evidence type="ECO:0000256" key="8">
    <source>
        <dbReference type="ARBA" id="ARBA00048679"/>
    </source>
</evidence>
<dbReference type="Gene3D" id="1.10.510.10">
    <property type="entry name" value="Transferase(Phosphotransferase) domain 1"/>
    <property type="match status" value="1"/>
</dbReference>
<evidence type="ECO:0000256" key="6">
    <source>
        <dbReference type="ARBA" id="ARBA00022840"/>
    </source>
</evidence>
<dbReference type="GO" id="GO:0004674">
    <property type="term" value="F:protein serine/threonine kinase activity"/>
    <property type="evidence" value="ECO:0007669"/>
    <property type="project" value="UniProtKB-KW"/>
</dbReference>
<dbReference type="GO" id="GO:0035556">
    <property type="term" value="P:intracellular signal transduction"/>
    <property type="evidence" value="ECO:0007669"/>
    <property type="project" value="TreeGrafter"/>
</dbReference>
<evidence type="ECO:0000256" key="9">
    <source>
        <dbReference type="SAM" id="Coils"/>
    </source>
</evidence>
<feature type="region of interest" description="Disordered" evidence="10">
    <location>
        <begin position="885"/>
        <end position="929"/>
    </location>
</feature>
<dbReference type="PROSITE" id="PS50011">
    <property type="entry name" value="PROTEIN_KINASE_DOM"/>
    <property type="match status" value="1"/>
</dbReference>
<evidence type="ECO:0000256" key="4">
    <source>
        <dbReference type="ARBA" id="ARBA00022741"/>
    </source>
</evidence>
<feature type="compositionally biased region" description="Basic and acidic residues" evidence="10">
    <location>
        <begin position="1256"/>
        <end position="1277"/>
    </location>
</feature>
<dbReference type="CDD" id="cd05123">
    <property type="entry name" value="STKc_AGC"/>
    <property type="match status" value="1"/>
</dbReference>
<evidence type="ECO:0000256" key="5">
    <source>
        <dbReference type="ARBA" id="ARBA00022777"/>
    </source>
</evidence>
<keyword evidence="13" id="KW-1185">Reference proteome</keyword>
<feature type="region of interest" description="Disordered" evidence="10">
    <location>
        <begin position="1"/>
        <end position="106"/>
    </location>
</feature>
<keyword evidence="9" id="KW-0175">Coiled coil</keyword>
<dbReference type="SMART" id="SM00220">
    <property type="entry name" value="S_TKc"/>
    <property type="match status" value="1"/>
</dbReference>
<feature type="compositionally biased region" description="Low complexity" evidence="10">
    <location>
        <begin position="910"/>
        <end position="928"/>
    </location>
</feature>
<keyword evidence="5 12" id="KW-0418">Kinase</keyword>
<dbReference type="Pfam" id="PF00069">
    <property type="entry name" value="Pkinase"/>
    <property type="match status" value="1"/>
</dbReference>
<dbReference type="Gene3D" id="3.30.200.20">
    <property type="entry name" value="Phosphorylase Kinase, domain 1"/>
    <property type="match status" value="1"/>
</dbReference>
<accession>A0A4Q1BI80</accession>
<dbReference type="OrthoDB" id="63267at2759"/>
<keyword evidence="3" id="KW-0808">Transferase</keyword>
<evidence type="ECO:0000256" key="1">
    <source>
        <dbReference type="ARBA" id="ARBA00012513"/>
    </source>
</evidence>
<feature type="region of interest" description="Disordered" evidence="10">
    <location>
        <begin position="957"/>
        <end position="1277"/>
    </location>
</feature>
<feature type="compositionally biased region" description="Acidic residues" evidence="10">
    <location>
        <begin position="1031"/>
        <end position="1047"/>
    </location>
</feature>
<dbReference type="VEuPathDB" id="FungiDB:TREMEDRAFT_13278"/>
<dbReference type="GO" id="GO:0005524">
    <property type="term" value="F:ATP binding"/>
    <property type="evidence" value="ECO:0007669"/>
    <property type="project" value="UniProtKB-KW"/>
</dbReference>
<evidence type="ECO:0000256" key="10">
    <source>
        <dbReference type="SAM" id="MobiDB-lite"/>
    </source>
</evidence>
<keyword evidence="4" id="KW-0547">Nucleotide-binding</keyword>
<dbReference type="EC" id="2.7.11.1" evidence="1"/>
<feature type="region of interest" description="Disordered" evidence="10">
    <location>
        <begin position="147"/>
        <end position="201"/>
    </location>
</feature>
<dbReference type="InterPro" id="IPR000719">
    <property type="entry name" value="Prot_kinase_dom"/>
</dbReference>
<name>A0A4Q1BI80_TREME</name>
<dbReference type="EMBL" id="SDIL01000071">
    <property type="protein sequence ID" value="RXK37334.1"/>
    <property type="molecule type" value="Genomic_DNA"/>
</dbReference>
<feature type="domain" description="Protein kinase" evidence="11">
    <location>
        <begin position="228"/>
        <end position="537"/>
    </location>
</feature>
<gene>
    <name evidence="12" type="ORF">M231_05400</name>
</gene>
<evidence type="ECO:0000256" key="2">
    <source>
        <dbReference type="ARBA" id="ARBA00022527"/>
    </source>
</evidence>
<dbReference type="STRING" id="5217.A0A4Q1BI80"/>
<keyword evidence="6" id="KW-0067">ATP-binding</keyword>
<dbReference type="InParanoid" id="A0A4Q1BI80"/>
<dbReference type="SUPFAM" id="SSF56112">
    <property type="entry name" value="Protein kinase-like (PK-like)"/>
    <property type="match status" value="1"/>
</dbReference>
<comment type="catalytic activity">
    <reaction evidence="8">
        <text>L-seryl-[protein] + ATP = O-phospho-L-seryl-[protein] + ADP + H(+)</text>
        <dbReference type="Rhea" id="RHEA:17989"/>
        <dbReference type="Rhea" id="RHEA-COMP:9863"/>
        <dbReference type="Rhea" id="RHEA-COMP:11604"/>
        <dbReference type="ChEBI" id="CHEBI:15378"/>
        <dbReference type="ChEBI" id="CHEBI:29999"/>
        <dbReference type="ChEBI" id="CHEBI:30616"/>
        <dbReference type="ChEBI" id="CHEBI:83421"/>
        <dbReference type="ChEBI" id="CHEBI:456216"/>
        <dbReference type="EC" id="2.7.11.1"/>
    </reaction>
</comment>
<protein>
    <recommendedName>
        <fullName evidence="1">non-specific serine/threonine protein kinase</fullName>
        <ecNumber evidence="1">2.7.11.1</ecNumber>
    </recommendedName>
</protein>
<feature type="compositionally biased region" description="Basic residues" evidence="10">
    <location>
        <begin position="1112"/>
        <end position="1123"/>
    </location>
</feature>
<evidence type="ECO:0000259" key="11">
    <source>
        <dbReference type="PROSITE" id="PS50011"/>
    </source>
</evidence>
<reference evidence="12 13" key="1">
    <citation type="submission" date="2016-06" db="EMBL/GenBank/DDBJ databases">
        <title>Evolution of pathogenesis and genome organization in the Tremellales.</title>
        <authorList>
            <person name="Cuomo C."/>
            <person name="Litvintseva A."/>
            <person name="Heitman J."/>
            <person name="Chen Y."/>
            <person name="Sun S."/>
            <person name="Springer D."/>
            <person name="Dromer F."/>
            <person name="Young S."/>
            <person name="Zeng Q."/>
            <person name="Chapman S."/>
            <person name="Gujja S."/>
            <person name="Saif S."/>
            <person name="Birren B."/>
        </authorList>
    </citation>
    <scope>NUCLEOTIDE SEQUENCE [LARGE SCALE GENOMIC DNA]</scope>
    <source>
        <strain evidence="12 13">ATCC 28783</strain>
    </source>
</reference>
<proteinExistence type="predicted"/>
<dbReference type="InterPro" id="IPR050236">
    <property type="entry name" value="Ser_Thr_kinase_AGC"/>
</dbReference>
<evidence type="ECO:0000256" key="3">
    <source>
        <dbReference type="ARBA" id="ARBA00022679"/>
    </source>
</evidence>
<feature type="compositionally biased region" description="Polar residues" evidence="10">
    <location>
        <begin position="1017"/>
        <end position="1030"/>
    </location>
</feature>
<organism evidence="12 13">
    <name type="scientific">Tremella mesenterica</name>
    <name type="common">Jelly fungus</name>
    <dbReference type="NCBI Taxonomy" id="5217"/>
    <lineage>
        <taxon>Eukaryota</taxon>
        <taxon>Fungi</taxon>
        <taxon>Dikarya</taxon>
        <taxon>Basidiomycota</taxon>
        <taxon>Agaricomycotina</taxon>
        <taxon>Tremellomycetes</taxon>
        <taxon>Tremellales</taxon>
        <taxon>Tremellaceae</taxon>
        <taxon>Tremella</taxon>
    </lineage>
</organism>
<feature type="coiled-coil region" evidence="9">
    <location>
        <begin position="615"/>
        <end position="649"/>
    </location>
</feature>
<feature type="compositionally biased region" description="Basic and acidic residues" evidence="10">
    <location>
        <begin position="1061"/>
        <end position="1087"/>
    </location>
</feature>